<dbReference type="AlphaFoldDB" id="A0A2N3HI09"/>
<evidence type="ECO:0000313" key="1">
    <source>
        <dbReference type="EMBL" id="PKQ44620.1"/>
    </source>
</evidence>
<dbReference type="NCBIfam" id="NF035938">
    <property type="entry name" value="EboA_domain"/>
    <property type="match status" value="1"/>
</dbReference>
<evidence type="ECO:0000313" key="2">
    <source>
        <dbReference type="Proteomes" id="UP000233435"/>
    </source>
</evidence>
<keyword evidence="2" id="KW-1185">Reference proteome</keyword>
<name>A0A2N3HI09_9FLAO</name>
<proteinExistence type="predicted"/>
<sequence>MLFKNVCEDLKRVIDYNYTIELSEWLEEKINHIISAKSTKDLYLTYSLIASKISTDKKLLMPSGSSEVFDYLENHHANHLQLARIYMLVRVLESDDDFFTSKVSNIIQIADTTELETFLKYLILLPNPEAYKHVAVDALRTNITPIFDAISLNNPYPALYFNDQQWNQMFLKAVFMQRDLSAIVDIDKRANKELARIISDYAHERWAASRDINPYSWRPVGKFLDEILLKDMEKLFQSSNEKEQIAAAISCSLSDNDKATKLLNRNTLLKQKVDQNLINWDTIK</sequence>
<dbReference type="Proteomes" id="UP000233435">
    <property type="component" value="Unassembled WGS sequence"/>
</dbReference>
<dbReference type="InterPro" id="IPR047715">
    <property type="entry name" value="EboA_dom"/>
</dbReference>
<evidence type="ECO:0008006" key="3">
    <source>
        <dbReference type="Google" id="ProtNLM"/>
    </source>
</evidence>
<dbReference type="OrthoDB" id="325673at2"/>
<gene>
    <name evidence="1" type="ORF">CSW08_12355</name>
</gene>
<protein>
    <recommendedName>
        <fullName evidence="3">ERAP1-like C-terminal domain-containing protein</fullName>
    </recommendedName>
</protein>
<dbReference type="RefSeq" id="WP_106660191.1">
    <property type="nucleotide sequence ID" value="NZ_PJEO01000045.1"/>
</dbReference>
<reference evidence="1 2" key="1">
    <citation type="submission" date="2017-12" db="EMBL/GenBank/DDBJ databases">
        <title>Confluentibacter flavum sp. nov., isolated from the saline lake.</title>
        <authorList>
            <person name="Yu L."/>
        </authorList>
    </citation>
    <scope>NUCLEOTIDE SEQUENCE [LARGE SCALE GENOMIC DNA]</scope>
    <source>
        <strain evidence="1 2">3B</strain>
    </source>
</reference>
<dbReference type="EMBL" id="PJEO01000045">
    <property type="protein sequence ID" value="PKQ44620.1"/>
    <property type="molecule type" value="Genomic_DNA"/>
</dbReference>
<accession>A0A2N3HI09</accession>
<organism evidence="1 2">
    <name type="scientific">Confluentibacter flavum</name>
    <dbReference type="NCBI Taxonomy" id="1909700"/>
    <lineage>
        <taxon>Bacteria</taxon>
        <taxon>Pseudomonadati</taxon>
        <taxon>Bacteroidota</taxon>
        <taxon>Flavobacteriia</taxon>
        <taxon>Flavobacteriales</taxon>
        <taxon>Flavobacteriaceae</taxon>
        <taxon>Confluentibacter</taxon>
    </lineage>
</organism>
<comment type="caution">
    <text evidence="1">The sequence shown here is derived from an EMBL/GenBank/DDBJ whole genome shotgun (WGS) entry which is preliminary data.</text>
</comment>